<sequence length="266" mass="29109">MINAKRISIIALVLLVVGALGSLLTFQSLNDSTSVSEEETFSDNNITDIEISANNEEVEVMSTEDRATKVELTGTSSEEIENYLSADVEDETLSIELKDKRLFDFFNFIGTNLTLKVYLPEKTYNSLQADIDNGSFQVEQLSINNVEGEVDNGHFDMKDIAAAMVNVEADNGAISLENIEGKINGDVNNGEIYLKTNNLDHPLTLESNNGDIEVETDQEPTNAVFDIKTNNGEATVFGSSNWNTVIGNGDNQIKLTTNNGNINVVK</sequence>
<organism evidence="2 3">
    <name type="scientific">Lentibacillus amyloliquefaciens</name>
    <dbReference type="NCBI Taxonomy" id="1472767"/>
    <lineage>
        <taxon>Bacteria</taxon>
        <taxon>Bacillati</taxon>
        <taxon>Bacillota</taxon>
        <taxon>Bacilli</taxon>
        <taxon>Bacillales</taxon>
        <taxon>Bacillaceae</taxon>
        <taxon>Lentibacillus</taxon>
    </lineage>
</organism>
<gene>
    <name evidence="2" type="ORF">AOX59_07185</name>
</gene>
<dbReference type="Proteomes" id="UP000050331">
    <property type="component" value="Chromosome"/>
</dbReference>
<evidence type="ECO:0000259" key="1">
    <source>
        <dbReference type="Pfam" id="PF13349"/>
    </source>
</evidence>
<keyword evidence="3" id="KW-1185">Reference proteome</keyword>
<dbReference type="Gene3D" id="2.160.20.120">
    <property type="match status" value="1"/>
</dbReference>
<name>A0A0U4FD67_9BACI</name>
<dbReference type="AlphaFoldDB" id="A0A0U4FD67"/>
<dbReference type="EMBL" id="CP013862">
    <property type="protein sequence ID" value="ALX48413.1"/>
    <property type="molecule type" value="Genomic_DNA"/>
</dbReference>
<feature type="domain" description="DUF4097" evidence="1">
    <location>
        <begin position="46"/>
        <end position="180"/>
    </location>
</feature>
<dbReference type="KEGG" id="lao:AOX59_07185"/>
<dbReference type="Pfam" id="PF13349">
    <property type="entry name" value="DUF4097"/>
    <property type="match status" value="1"/>
</dbReference>
<reference evidence="2 3" key="1">
    <citation type="submission" date="2016-01" db="EMBL/GenBank/DDBJ databases">
        <title>Complete genome sequence of strain Lentibacillus amyloliquefaciens LAM0015T isolated from saline sediment.</title>
        <authorList>
            <person name="Wang J.-L."/>
            <person name="He M.-X."/>
        </authorList>
    </citation>
    <scope>NUCLEOTIDE SEQUENCE [LARGE SCALE GENOMIC DNA]</scope>
    <source>
        <strain evidence="2 3">LAM0015</strain>
    </source>
</reference>
<dbReference type="InterPro" id="IPR025164">
    <property type="entry name" value="Toastrack_DUF4097"/>
</dbReference>
<evidence type="ECO:0000313" key="3">
    <source>
        <dbReference type="Proteomes" id="UP000050331"/>
    </source>
</evidence>
<evidence type="ECO:0000313" key="2">
    <source>
        <dbReference type="EMBL" id="ALX48413.1"/>
    </source>
</evidence>
<dbReference type="RefSeq" id="WP_068443888.1">
    <property type="nucleotide sequence ID" value="NZ_CP013862.1"/>
</dbReference>
<dbReference type="OrthoDB" id="2588856at2"/>
<proteinExistence type="predicted"/>
<accession>A0A0U4FD67</accession>
<protein>
    <recommendedName>
        <fullName evidence="1">DUF4097 domain-containing protein</fullName>
    </recommendedName>
</protein>
<dbReference type="STRING" id="1472767.AOX59_07185"/>